<dbReference type="PANTHER" id="PTHR34137:SF1">
    <property type="entry name" value="EXODEOXYRIBONUCLEASE 7 SMALL SUBUNIT"/>
    <property type="match status" value="1"/>
</dbReference>
<comment type="subcellular location">
    <subcellularLocation>
        <location evidence="6">Cytoplasm</location>
    </subcellularLocation>
</comment>
<accession>A0ABS1FMN9</accession>
<keyword evidence="3 6" id="KW-0540">Nuclease</keyword>
<keyword evidence="2 6" id="KW-0963">Cytoplasm</keyword>
<evidence type="ECO:0000256" key="5">
    <source>
        <dbReference type="ARBA" id="ARBA00022839"/>
    </source>
</evidence>
<feature type="region of interest" description="Disordered" evidence="7">
    <location>
        <begin position="1"/>
        <end position="45"/>
    </location>
</feature>
<evidence type="ECO:0000313" key="8">
    <source>
        <dbReference type="EMBL" id="MBK1844693.1"/>
    </source>
</evidence>
<dbReference type="Gene3D" id="1.10.287.1040">
    <property type="entry name" value="Exonuclease VII, small subunit"/>
    <property type="match status" value="1"/>
</dbReference>
<evidence type="ECO:0000256" key="4">
    <source>
        <dbReference type="ARBA" id="ARBA00022801"/>
    </source>
</evidence>
<dbReference type="PANTHER" id="PTHR34137">
    <property type="entry name" value="EXODEOXYRIBONUCLEASE 7 SMALL SUBUNIT"/>
    <property type="match status" value="1"/>
</dbReference>
<dbReference type="NCBIfam" id="NF002139">
    <property type="entry name" value="PRK00977.1-3"/>
    <property type="match status" value="1"/>
</dbReference>
<evidence type="ECO:0000256" key="1">
    <source>
        <dbReference type="ARBA" id="ARBA00009998"/>
    </source>
</evidence>
<name>A0ABS1FMN9_9CORY</name>
<sequence>MARSPRQPWRPDRLTDRPHPRSIQERDDVNSDAVGTGQPKENAFPPVAELNYEAARDELVEIVKILEHGQMPLDESLRFWERGEALARRCEEHLDGARNRVEAILRSGDADAPAEGAPDSE</sequence>
<comment type="catalytic activity">
    <reaction evidence="6">
        <text>Exonucleolytic cleavage in either 5'- to 3'- or 3'- to 5'-direction to yield nucleoside 5'-phosphates.</text>
        <dbReference type="EC" id="3.1.11.6"/>
    </reaction>
</comment>
<proteinExistence type="inferred from homology"/>
<evidence type="ECO:0000256" key="2">
    <source>
        <dbReference type="ARBA" id="ARBA00022490"/>
    </source>
</evidence>
<comment type="subunit">
    <text evidence="6">Heterooligomer composed of large and small subunits.</text>
</comment>
<dbReference type="EMBL" id="JAENIP010000014">
    <property type="protein sequence ID" value="MBK1844693.1"/>
    <property type="molecule type" value="Genomic_DNA"/>
</dbReference>
<comment type="similarity">
    <text evidence="1 6">Belongs to the XseB family.</text>
</comment>
<comment type="function">
    <text evidence="6">Bidirectionally degrades single-stranded DNA into large acid-insoluble oligonucleotides, which are then degraded further into small acid-soluble oligonucleotides.</text>
</comment>
<keyword evidence="9" id="KW-1185">Reference proteome</keyword>
<dbReference type="GO" id="GO:0008855">
    <property type="term" value="F:exodeoxyribonuclease VII activity"/>
    <property type="evidence" value="ECO:0007669"/>
    <property type="project" value="UniProtKB-EC"/>
</dbReference>
<dbReference type="NCBIfam" id="TIGR01280">
    <property type="entry name" value="xseB"/>
    <property type="match status" value="1"/>
</dbReference>
<evidence type="ECO:0000313" key="9">
    <source>
        <dbReference type="Proteomes" id="UP000650005"/>
    </source>
</evidence>
<keyword evidence="4 6" id="KW-0378">Hydrolase</keyword>
<organism evidence="8 9">
    <name type="scientific">Corynebacterium antarcticum</name>
    <dbReference type="NCBI Taxonomy" id="2800405"/>
    <lineage>
        <taxon>Bacteria</taxon>
        <taxon>Bacillati</taxon>
        <taxon>Actinomycetota</taxon>
        <taxon>Actinomycetes</taxon>
        <taxon>Mycobacteriales</taxon>
        <taxon>Corynebacteriaceae</taxon>
        <taxon>Corynebacterium</taxon>
    </lineage>
</organism>
<dbReference type="SUPFAM" id="SSF116842">
    <property type="entry name" value="XseB-like"/>
    <property type="match status" value="1"/>
</dbReference>
<dbReference type="EC" id="3.1.11.6" evidence="6"/>
<evidence type="ECO:0000256" key="6">
    <source>
        <dbReference type="HAMAP-Rule" id="MF_00337"/>
    </source>
</evidence>
<dbReference type="Pfam" id="PF02609">
    <property type="entry name" value="Exonuc_VII_S"/>
    <property type="match status" value="1"/>
</dbReference>
<evidence type="ECO:0000256" key="7">
    <source>
        <dbReference type="SAM" id="MobiDB-lite"/>
    </source>
</evidence>
<evidence type="ECO:0000256" key="3">
    <source>
        <dbReference type="ARBA" id="ARBA00022722"/>
    </source>
</evidence>
<dbReference type="InterPro" id="IPR037004">
    <property type="entry name" value="Exonuc_VII_ssu_sf"/>
</dbReference>
<feature type="compositionally biased region" description="Basic and acidic residues" evidence="7">
    <location>
        <begin position="9"/>
        <end position="29"/>
    </location>
</feature>
<keyword evidence="5 6" id="KW-0269">Exonuclease</keyword>
<dbReference type="HAMAP" id="MF_00337">
    <property type="entry name" value="Exonuc_7_S"/>
    <property type="match status" value="1"/>
</dbReference>
<reference evidence="8" key="1">
    <citation type="submission" date="2021-01" db="EMBL/GenBank/DDBJ databases">
        <title>Characterization of Corynebacterium spp. from penguins.</title>
        <authorList>
            <person name="Svec P."/>
        </authorList>
    </citation>
    <scope>NUCLEOTIDE SEQUENCE</scope>
    <source>
        <strain evidence="8">CCM 8835</strain>
    </source>
</reference>
<dbReference type="Proteomes" id="UP000650005">
    <property type="component" value="Unassembled WGS sequence"/>
</dbReference>
<dbReference type="InterPro" id="IPR003761">
    <property type="entry name" value="Exonuc_VII_S"/>
</dbReference>
<gene>
    <name evidence="6" type="primary">xseB</name>
    <name evidence="8" type="ORF">JIM95_08910</name>
</gene>
<comment type="caution">
    <text evidence="8">The sequence shown here is derived from an EMBL/GenBank/DDBJ whole genome shotgun (WGS) entry which is preliminary data.</text>
</comment>
<protein>
    <recommendedName>
        <fullName evidence="6">Exodeoxyribonuclease 7 small subunit</fullName>
        <ecNumber evidence="6">3.1.11.6</ecNumber>
    </recommendedName>
    <alternativeName>
        <fullName evidence="6">Exodeoxyribonuclease VII small subunit</fullName>
        <shortName evidence="6">Exonuclease VII small subunit</shortName>
    </alternativeName>
</protein>